<comment type="caution">
    <text evidence="1">The sequence shown here is derived from an EMBL/GenBank/DDBJ whole genome shotgun (WGS) entry which is preliminary data.</text>
</comment>
<name>A0ACB7ZSD2_9AGAM</name>
<sequence>MTALFFNYRVQHEYVTYISPATIGSVTQIINYNYASADLVFVTLGTTILCVVFDTVLLLFALCAFVRHAFQAKALDGRWSMNVLVRTLVADHLVYFVVNLTWMLLSLAENYAAEELNDVLYVFGALAIVAGPRMVISLRATEYKTRGEGGTLEGDLSTVRFGIREPPIQSESAMEEGGGFPVTDEHCE</sequence>
<proteinExistence type="predicted"/>
<dbReference type="Proteomes" id="UP000790377">
    <property type="component" value="Unassembled WGS sequence"/>
</dbReference>
<organism evidence="1 2">
    <name type="scientific">Hygrophoropsis aurantiaca</name>
    <dbReference type="NCBI Taxonomy" id="72124"/>
    <lineage>
        <taxon>Eukaryota</taxon>
        <taxon>Fungi</taxon>
        <taxon>Dikarya</taxon>
        <taxon>Basidiomycota</taxon>
        <taxon>Agaricomycotina</taxon>
        <taxon>Agaricomycetes</taxon>
        <taxon>Agaricomycetidae</taxon>
        <taxon>Boletales</taxon>
        <taxon>Coniophorineae</taxon>
        <taxon>Hygrophoropsidaceae</taxon>
        <taxon>Hygrophoropsis</taxon>
    </lineage>
</organism>
<accession>A0ACB7ZSD2</accession>
<gene>
    <name evidence="1" type="ORF">BJ138DRAFT_1120141</name>
</gene>
<evidence type="ECO:0000313" key="1">
    <source>
        <dbReference type="EMBL" id="KAH7903683.1"/>
    </source>
</evidence>
<evidence type="ECO:0000313" key="2">
    <source>
        <dbReference type="Proteomes" id="UP000790377"/>
    </source>
</evidence>
<protein>
    <submittedName>
        <fullName evidence="1">Uncharacterized protein</fullName>
    </submittedName>
</protein>
<keyword evidence="2" id="KW-1185">Reference proteome</keyword>
<reference evidence="1" key="1">
    <citation type="journal article" date="2021" name="New Phytol.">
        <title>Evolutionary innovations through gain and loss of genes in the ectomycorrhizal Boletales.</title>
        <authorList>
            <person name="Wu G."/>
            <person name="Miyauchi S."/>
            <person name="Morin E."/>
            <person name="Kuo A."/>
            <person name="Drula E."/>
            <person name="Varga T."/>
            <person name="Kohler A."/>
            <person name="Feng B."/>
            <person name="Cao Y."/>
            <person name="Lipzen A."/>
            <person name="Daum C."/>
            <person name="Hundley H."/>
            <person name="Pangilinan J."/>
            <person name="Johnson J."/>
            <person name="Barry K."/>
            <person name="LaButti K."/>
            <person name="Ng V."/>
            <person name="Ahrendt S."/>
            <person name="Min B."/>
            <person name="Choi I.G."/>
            <person name="Park H."/>
            <person name="Plett J.M."/>
            <person name="Magnuson J."/>
            <person name="Spatafora J.W."/>
            <person name="Nagy L.G."/>
            <person name="Henrissat B."/>
            <person name="Grigoriev I.V."/>
            <person name="Yang Z.L."/>
            <person name="Xu J."/>
            <person name="Martin F.M."/>
        </authorList>
    </citation>
    <scope>NUCLEOTIDE SEQUENCE</scope>
    <source>
        <strain evidence="1">ATCC 28755</strain>
    </source>
</reference>
<dbReference type="EMBL" id="MU268814">
    <property type="protein sequence ID" value="KAH7903683.1"/>
    <property type="molecule type" value="Genomic_DNA"/>
</dbReference>